<keyword evidence="5" id="KW-0067">ATP-binding</keyword>
<comment type="similarity">
    <text evidence="1 6">Belongs to the carbohydrate kinase PfkB family.</text>
</comment>
<sequence>MKSGVITLGEALIDFIPLDKENMTYQKCPGGAPANVAVGLAKLQVPTKFVGKVGNDVLGHFLKETLASYQVNTTNMFYTNEARTNVVFVTLADDGERSFEFFIRPSADMLLAEEDIEERIFTETKILHFGSISLIGEISNAATWKAVKLAKENDMIVSYDPNLRLSLWDSEEQAKQTITSMLPFVDIVKISEEELFFITRSKSFEEGLEAITAYNIPVVVVTLGENGSYILINGEKSHVPAMKVNAVDTTGAGDAFVSGLLYGLNQFDKSLSELSMGELKRMAEFASISGALAASVKGAMTALPKVKDVMKYMEGSKQI</sequence>
<keyword evidence="3" id="KW-0547">Nucleotide-binding</keyword>
<evidence type="ECO:0000256" key="4">
    <source>
        <dbReference type="ARBA" id="ARBA00022777"/>
    </source>
</evidence>
<dbReference type="AlphaFoldDB" id="A0A0B0IPF7"/>
<dbReference type="SUPFAM" id="SSF53613">
    <property type="entry name" value="Ribokinase-like"/>
    <property type="match status" value="1"/>
</dbReference>
<protein>
    <submittedName>
        <fullName evidence="8">Fructokinase</fullName>
    </submittedName>
</protein>
<dbReference type="InterPro" id="IPR002173">
    <property type="entry name" value="Carboh/pur_kinase_PfkB_CS"/>
</dbReference>
<evidence type="ECO:0000313" key="8">
    <source>
        <dbReference type="EMBL" id="KHF41566.1"/>
    </source>
</evidence>
<dbReference type="PRINTS" id="PR00990">
    <property type="entry name" value="RIBOKINASE"/>
</dbReference>
<gene>
    <name evidence="8" type="ORF">LQ50_02325</name>
</gene>
<dbReference type="NCBIfam" id="NF006957">
    <property type="entry name" value="PRK09434.1"/>
    <property type="match status" value="1"/>
</dbReference>
<dbReference type="EMBL" id="JRJU01000002">
    <property type="protein sequence ID" value="KHF41566.1"/>
    <property type="molecule type" value="Genomic_DNA"/>
</dbReference>
<evidence type="ECO:0000256" key="5">
    <source>
        <dbReference type="ARBA" id="ARBA00022840"/>
    </source>
</evidence>
<accession>A0A0B0IPF7</accession>
<evidence type="ECO:0000256" key="1">
    <source>
        <dbReference type="ARBA" id="ARBA00010688"/>
    </source>
</evidence>
<keyword evidence="2 6" id="KW-0808">Transferase</keyword>
<name>A0A0B0IPF7_9BACI</name>
<dbReference type="PROSITE" id="PS00584">
    <property type="entry name" value="PFKB_KINASES_2"/>
    <property type="match status" value="1"/>
</dbReference>
<dbReference type="eggNOG" id="COG0524">
    <property type="taxonomic scope" value="Bacteria"/>
</dbReference>
<dbReference type="InterPro" id="IPR050306">
    <property type="entry name" value="PfkB_Carbo_kinase"/>
</dbReference>
<dbReference type="Pfam" id="PF00294">
    <property type="entry name" value="PfkB"/>
    <property type="match status" value="1"/>
</dbReference>
<dbReference type="PANTHER" id="PTHR43085">
    <property type="entry name" value="HEXOKINASE FAMILY MEMBER"/>
    <property type="match status" value="1"/>
</dbReference>
<keyword evidence="9" id="KW-1185">Reference proteome</keyword>
<dbReference type="GO" id="GO:0006000">
    <property type="term" value="P:fructose metabolic process"/>
    <property type="evidence" value="ECO:0007669"/>
    <property type="project" value="UniProtKB-ARBA"/>
</dbReference>
<dbReference type="PANTHER" id="PTHR43085:SF1">
    <property type="entry name" value="PSEUDOURIDINE KINASE-RELATED"/>
    <property type="match status" value="1"/>
</dbReference>
<evidence type="ECO:0000313" key="9">
    <source>
        <dbReference type="Proteomes" id="UP000030832"/>
    </source>
</evidence>
<dbReference type="InterPro" id="IPR011611">
    <property type="entry name" value="PfkB_dom"/>
</dbReference>
<reference evidence="8 9" key="1">
    <citation type="submission" date="2014-09" db="EMBL/GenBank/DDBJ databases">
        <title>Genome sequencing and annotation of Bacillus Okhensis strain Kh10-101T.</title>
        <authorList>
            <person name="Prakash J.S."/>
        </authorList>
    </citation>
    <scope>NUCLEOTIDE SEQUENCE [LARGE SCALE GENOMIC DNA]</scope>
    <source>
        <strain evidence="9">Kh10-101T</strain>
    </source>
</reference>
<dbReference type="STRING" id="333138.LQ50_02325"/>
<dbReference type="OrthoDB" id="9813569at2"/>
<evidence type="ECO:0000256" key="2">
    <source>
        <dbReference type="ARBA" id="ARBA00022679"/>
    </source>
</evidence>
<keyword evidence="4 6" id="KW-0418">Kinase</keyword>
<comment type="caution">
    <text evidence="8">The sequence shown here is derived from an EMBL/GenBank/DDBJ whole genome shotgun (WGS) entry which is preliminary data.</text>
</comment>
<dbReference type="InterPro" id="IPR002139">
    <property type="entry name" value="Ribo/fructo_kinase"/>
</dbReference>
<dbReference type="Proteomes" id="UP000030832">
    <property type="component" value="Unassembled WGS sequence"/>
</dbReference>
<evidence type="ECO:0000259" key="7">
    <source>
        <dbReference type="Pfam" id="PF00294"/>
    </source>
</evidence>
<dbReference type="Gene3D" id="3.40.1190.20">
    <property type="match status" value="1"/>
</dbReference>
<dbReference type="GO" id="GO:0008865">
    <property type="term" value="F:fructokinase activity"/>
    <property type="evidence" value="ECO:0007669"/>
    <property type="project" value="UniProtKB-ARBA"/>
</dbReference>
<dbReference type="CDD" id="cd01167">
    <property type="entry name" value="bac_FRK"/>
    <property type="match status" value="1"/>
</dbReference>
<proteinExistence type="inferred from homology"/>
<evidence type="ECO:0000256" key="3">
    <source>
        <dbReference type="ARBA" id="ARBA00022741"/>
    </source>
</evidence>
<dbReference type="InterPro" id="IPR029056">
    <property type="entry name" value="Ribokinase-like"/>
</dbReference>
<organism evidence="8 9">
    <name type="scientific">Halalkalibacter okhensis</name>
    <dbReference type="NCBI Taxonomy" id="333138"/>
    <lineage>
        <taxon>Bacteria</taxon>
        <taxon>Bacillati</taxon>
        <taxon>Bacillota</taxon>
        <taxon>Bacilli</taxon>
        <taxon>Bacillales</taxon>
        <taxon>Bacillaceae</taxon>
        <taxon>Halalkalibacter</taxon>
    </lineage>
</organism>
<feature type="domain" description="Carbohydrate kinase PfkB" evidence="7">
    <location>
        <begin position="5"/>
        <end position="305"/>
    </location>
</feature>
<dbReference type="GO" id="GO:0005524">
    <property type="term" value="F:ATP binding"/>
    <property type="evidence" value="ECO:0007669"/>
    <property type="project" value="UniProtKB-KW"/>
</dbReference>
<dbReference type="RefSeq" id="WP_034625619.1">
    <property type="nucleotide sequence ID" value="NZ_JRJU01000002.1"/>
</dbReference>
<evidence type="ECO:0000256" key="6">
    <source>
        <dbReference type="RuleBase" id="RU003704"/>
    </source>
</evidence>